<dbReference type="SUPFAM" id="SSF50939">
    <property type="entry name" value="Sialidases"/>
    <property type="match status" value="1"/>
</dbReference>
<proteinExistence type="predicted"/>
<dbReference type="Gene3D" id="2.60.40.10">
    <property type="entry name" value="Immunoglobulins"/>
    <property type="match status" value="1"/>
</dbReference>
<evidence type="ECO:0000313" key="11">
    <source>
        <dbReference type="Proteomes" id="UP000292424"/>
    </source>
</evidence>
<dbReference type="Pfam" id="PF08531">
    <property type="entry name" value="Bac_rhamnosid_N"/>
    <property type="match status" value="1"/>
</dbReference>
<dbReference type="KEGG" id="arac:E0W69_008005"/>
<keyword evidence="11" id="KW-1185">Reference proteome</keyword>
<dbReference type="InterPro" id="IPR013783">
    <property type="entry name" value="Ig-like_fold"/>
</dbReference>
<dbReference type="SUPFAM" id="SSF48208">
    <property type="entry name" value="Six-hairpin glycosidases"/>
    <property type="match status" value="1"/>
</dbReference>
<dbReference type="Gene3D" id="2.60.420.10">
    <property type="entry name" value="Maltose phosphorylase, domain 3"/>
    <property type="match status" value="1"/>
</dbReference>
<dbReference type="Gene3D" id="2.120.10.10">
    <property type="match status" value="1"/>
</dbReference>
<dbReference type="EC" id="3.2.1.40" evidence="2"/>
<dbReference type="AlphaFoldDB" id="A0A5P2G607"/>
<dbReference type="InterPro" id="IPR011040">
    <property type="entry name" value="Sialidase"/>
</dbReference>
<dbReference type="InterPro" id="IPR013737">
    <property type="entry name" value="Bac_rhamnosid_N"/>
</dbReference>
<feature type="signal peptide" evidence="4">
    <location>
        <begin position="1"/>
        <end position="19"/>
    </location>
</feature>
<comment type="catalytic activity">
    <reaction evidence="1">
        <text>Hydrolysis of terminal non-reducing alpha-L-rhamnose residues in alpha-L-rhamnosides.</text>
        <dbReference type="EC" id="3.2.1.40"/>
    </reaction>
</comment>
<dbReference type="InterPro" id="IPR035398">
    <property type="entry name" value="Bac_rhamnosid_C"/>
</dbReference>
<evidence type="ECO:0000256" key="1">
    <source>
        <dbReference type="ARBA" id="ARBA00001445"/>
    </source>
</evidence>
<dbReference type="Pfam" id="PF13088">
    <property type="entry name" value="BNR_2"/>
    <property type="match status" value="1"/>
</dbReference>
<feature type="domain" description="Alpha-L-rhamnosidase six-hairpin glycosidase" evidence="8">
    <location>
        <begin position="458"/>
        <end position="803"/>
    </location>
</feature>
<keyword evidence="4" id="KW-0732">Signal</keyword>
<dbReference type="Proteomes" id="UP000292424">
    <property type="component" value="Chromosome"/>
</dbReference>
<dbReference type="InterPro" id="IPR036278">
    <property type="entry name" value="Sialidase_sf"/>
</dbReference>
<dbReference type="Pfam" id="PF17390">
    <property type="entry name" value="Bac_rhamnosid_C"/>
    <property type="match status" value="1"/>
</dbReference>
<organism evidence="10 11">
    <name type="scientific">Rhizosphaericola mali</name>
    <dbReference type="NCBI Taxonomy" id="2545455"/>
    <lineage>
        <taxon>Bacteria</taxon>
        <taxon>Pseudomonadati</taxon>
        <taxon>Bacteroidota</taxon>
        <taxon>Chitinophagia</taxon>
        <taxon>Chitinophagales</taxon>
        <taxon>Chitinophagaceae</taxon>
        <taxon>Rhizosphaericola</taxon>
    </lineage>
</organism>
<feature type="chain" id="PRO_5024375076" description="alpha-L-rhamnosidase" evidence="4">
    <location>
        <begin position="20"/>
        <end position="1256"/>
    </location>
</feature>
<dbReference type="InterPro" id="IPR012341">
    <property type="entry name" value="6hp_glycosidase-like_sf"/>
</dbReference>
<protein>
    <recommendedName>
        <fullName evidence="2">alpha-L-rhamnosidase</fullName>
        <ecNumber evidence="2">3.2.1.40</ecNumber>
    </recommendedName>
</protein>
<dbReference type="InterPro" id="IPR008902">
    <property type="entry name" value="Rhamnosid_concanavalin"/>
</dbReference>
<evidence type="ECO:0000259" key="8">
    <source>
        <dbReference type="Pfam" id="PF17389"/>
    </source>
</evidence>
<keyword evidence="3" id="KW-0378">Hydrolase</keyword>
<dbReference type="InterPro" id="IPR016007">
    <property type="entry name" value="Alpha_rhamnosid"/>
</dbReference>
<evidence type="ECO:0000259" key="6">
    <source>
        <dbReference type="Pfam" id="PF08531"/>
    </source>
</evidence>
<dbReference type="InterPro" id="IPR035396">
    <property type="entry name" value="Bac_rhamnosid6H"/>
</dbReference>
<dbReference type="Gene3D" id="1.50.10.10">
    <property type="match status" value="1"/>
</dbReference>
<feature type="domain" description="Bacterial alpha-L-rhamnosidase N-terminal" evidence="6">
    <location>
        <begin position="173"/>
        <end position="343"/>
    </location>
</feature>
<dbReference type="Gene3D" id="2.60.120.260">
    <property type="entry name" value="Galactose-binding domain-like"/>
    <property type="match status" value="2"/>
</dbReference>
<dbReference type="CDD" id="cd15482">
    <property type="entry name" value="Sialidase_non-viral"/>
    <property type="match status" value="1"/>
</dbReference>
<dbReference type="OrthoDB" id="9766741at2"/>
<dbReference type="PANTHER" id="PTHR33307:SF6">
    <property type="entry name" value="ALPHA-RHAMNOSIDASE (EUROFUNG)-RELATED"/>
    <property type="match status" value="1"/>
</dbReference>
<dbReference type="GO" id="GO:0005975">
    <property type="term" value="P:carbohydrate metabolic process"/>
    <property type="evidence" value="ECO:0007669"/>
    <property type="project" value="InterPro"/>
</dbReference>
<dbReference type="Pfam" id="PF25788">
    <property type="entry name" value="Ig_Rha78A_N"/>
    <property type="match status" value="1"/>
</dbReference>
<evidence type="ECO:0000313" key="10">
    <source>
        <dbReference type="EMBL" id="QES88603.1"/>
    </source>
</evidence>
<gene>
    <name evidence="10" type="ORF">E0W69_008005</name>
</gene>
<accession>A0A5P2G607</accession>
<evidence type="ECO:0000259" key="9">
    <source>
        <dbReference type="Pfam" id="PF17390"/>
    </source>
</evidence>
<reference evidence="10 11" key="1">
    <citation type="submission" date="2019-09" db="EMBL/GenBank/DDBJ databases">
        <title>Complete genome sequence of Arachidicoccus sp. B3-10 isolated from apple orchard soil.</title>
        <authorList>
            <person name="Kim H.S."/>
            <person name="Han K.-I."/>
            <person name="Suh M.K."/>
            <person name="Lee K.C."/>
            <person name="Eom M.K."/>
            <person name="Kim J.-S."/>
            <person name="Kang S.W."/>
            <person name="Sin Y."/>
            <person name="Lee J.-S."/>
        </authorList>
    </citation>
    <scope>NUCLEOTIDE SEQUENCE [LARGE SCALE GENOMIC DNA]</scope>
    <source>
        <strain evidence="10 11">B3-10</strain>
    </source>
</reference>
<dbReference type="EMBL" id="CP044016">
    <property type="protein sequence ID" value="QES88603.1"/>
    <property type="molecule type" value="Genomic_DNA"/>
</dbReference>
<feature type="domain" description="Alpha-L-rhamnosidase C-terminal" evidence="9">
    <location>
        <begin position="806"/>
        <end position="881"/>
    </location>
</feature>
<feature type="domain" description="Alpha-L-rhamnosidase concanavalin-like" evidence="5">
    <location>
        <begin position="353"/>
        <end position="452"/>
    </location>
</feature>
<evidence type="ECO:0000256" key="2">
    <source>
        <dbReference type="ARBA" id="ARBA00012652"/>
    </source>
</evidence>
<feature type="domain" description="Sialidase" evidence="7">
    <location>
        <begin position="948"/>
        <end position="1222"/>
    </location>
</feature>
<evidence type="ECO:0000259" key="5">
    <source>
        <dbReference type="Pfam" id="PF05592"/>
    </source>
</evidence>
<dbReference type="GO" id="GO:0030596">
    <property type="term" value="F:alpha-L-rhamnosidase activity"/>
    <property type="evidence" value="ECO:0007669"/>
    <property type="project" value="UniProtKB-EC"/>
</dbReference>
<dbReference type="Pfam" id="PF17389">
    <property type="entry name" value="Bac_rhamnosid6H"/>
    <property type="match status" value="1"/>
</dbReference>
<dbReference type="PANTHER" id="PTHR33307">
    <property type="entry name" value="ALPHA-RHAMNOSIDASE (EUROFUNG)"/>
    <property type="match status" value="1"/>
</dbReference>
<sequence>MMKFLLNILFLGLFVQCSAQITTVNLLCEHLNNPLGINTAQPSFSWEIISKERNVVQVSYQILVASSADKLNQEKADLWNSNEIIGDVSNYIKYSGKKLQSGQKAYWIVKVTTNKGASSWSKLQYFNIGLLHNSDWKGKWIGYDQASSWDSISQWSRLSARYFRKEFSTKENKIKRATIYIAGLGLYKLSINGQKIGDQVLAPAPTDYRKTVLYNTFDVTNILQKGKNAIGVILSNGRFFTMRQNYKPKKIANFGYPKLLFQLELEYSDGRKEIITSNKSWKYNSDGAIRTANEYDGEEYDANKEWKNWNTIGFDDAKWSKVQLVSSSGGLLTAQMTAPMKVMKKIKPIDIHKLSDGKFVVDFGQNFAGWVELKVKAKNGDKITMRFAESLQKDGSIYTENLRDARSTDVYIAKGVGEEIWQPSFVYHGFRYVEVSGYPQTPSLGDFEGQLVYDDMQTVGTLNTSNATINQIVKNAWWTIASDYKGMPVDCPQRNERQPWLGDRTTGSYGESFLFDNKNLYTKWLDDIRDAQTSKGSIPDVAPAYWNYYTDNVAWPSTYFFVANMLYRQYGDVEVIKKHYPNMKKWVLYMDSAYVKNNLIARDKYGDWCVPPENIFITKSQDSSLTTNGTLIASSYYYQVLRFMYDFAILSQNYKDTSFYNNLSSNIKTAFNKKFLNAKKALYDNNSLTANILPLSFNIVPDSLRDKVFDNVYKKIKIDHHMHIGTGVIGTQWIMRTLNQFGRSDISYTLATNKTYPSWGYMIENGASTIWELWNGNTASPKMNSQNHVMLLGDLLIWLYENVAGIKSDSSAIAFKKIIMKLEIIDGLDSVNASYKSVYGEIKSHWIKTINSFSWDITVPTNTTAQISVPAYALEWIKESGKSIQGNKDVSFVKMDGAYAILKIGSGNYRFESTFPFKKGIKKSEFIFTQVKFPESHSSTIAETPKGLIASWFGGTKEGNKDVCIYTSKLEDGKWTSPDSVADGVKNDSLRYACYNPVLYQIPGKELLLFYKIGANVGSWKGWMKRSFDNGITWSVPDSLPFGYLGPIKNKPVLVNNALICPSSTENNGWKVHFEYTKDWGKTWTKSENINDGKTISAIQPSILTYSDGRLQVLCRSQNRTINESWSKDNGYSWSPMTQTSMPNNNSGTDAVTLSNGWQLLVYNHVKPDIKLPKGKGARTPLNVAISKDGVKWYAALVLEDSPISQYSYPSFIQSKDGKVHIVYTWRRERIKHVEIDPAELELHEIVDGVWPVVKP</sequence>
<dbReference type="Pfam" id="PF05592">
    <property type="entry name" value="Bac_rhamnosid"/>
    <property type="match status" value="1"/>
</dbReference>
<evidence type="ECO:0000256" key="4">
    <source>
        <dbReference type="SAM" id="SignalP"/>
    </source>
</evidence>
<evidence type="ECO:0000259" key="7">
    <source>
        <dbReference type="Pfam" id="PF13088"/>
    </source>
</evidence>
<name>A0A5P2G607_9BACT</name>
<dbReference type="InterPro" id="IPR008928">
    <property type="entry name" value="6-hairpin_glycosidase_sf"/>
</dbReference>
<evidence type="ECO:0000256" key="3">
    <source>
        <dbReference type="ARBA" id="ARBA00022801"/>
    </source>
</evidence>